<dbReference type="FunFam" id="3.30.565.10:FF:000016">
    <property type="entry name" value="Chemotaxis protein CheA, putative"/>
    <property type="match status" value="1"/>
</dbReference>
<dbReference type="AlphaFoldDB" id="A0A9W6NQH5"/>
<dbReference type="PROSITE" id="PS50110">
    <property type="entry name" value="RESPONSE_REGULATORY"/>
    <property type="match status" value="1"/>
</dbReference>
<dbReference type="InterPro" id="IPR002545">
    <property type="entry name" value="CheW-lke_dom"/>
</dbReference>
<dbReference type="Gene3D" id="3.40.50.2300">
    <property type="match status" value="1"/>
</dbReference>
<dbReference type="InterPro" id="IPR001789">
    <property type="entry name" value="Sig_transdc_resp-reg_receiver"/>
</dbReference>
<comment type="catalytic activity">
    <reaction evidence="1">
        <text>ATP + protein L-histidine = ADP + protein N-phospho-L-histidine.</text>
        <dbReference type="EC" id="2.7.13.3"/>
    </reaction>
</comment>
<dbReference type="InterPro" id="IPR008207">
    <property type="entry name" value="Sig_transdc_His_kin_Hpt_dom"/>
</dbReference>
<dbReference type="InterPro" id="IPR005467">
    <property type="entry name" value="His_kinase_dom"/>
</dbReference>
<dbReference type="SUPFAM" id="SSF47226">
    <property type="entry name" value="Histidine-containing phosphotransfer domain, HPT domain"/>
    <property type="match status" value="1"/>
</dbReference>
<dbReference type="Pfam" id="PF01627">
    <property type="entry name" value="Hpt"/>
    <property type="match status" value="1"/>
</dbReference>
<dbReference type="Proteomes" id="UP001143480">
    <property type="component" value="Unassembled WGS sequence"/>
</dbReference>
<evidence type="ECO:0000259" key="10">
    <source>
        <dbReference type="PROSITE" id="PS50109"/>
    </source>
</evidence>
<feature type="compositionally biased region" description="Low complexity" evidence="9">
    <location>
        <begin position="107"/>
        <end position="120"/>
    </location>
</feature>
<dbReference type="Pfam" id="PF02518">
    <property type="entry name" value="HATPase_c"/>
    <property type="match status" value="1"/>
</dbReference>
<evidence type="ECO:0000259" key="11">
    <source>
        <dbReference type="PROSITE" id="PS50110"/>
    </source>
</evidence>
<dbReference type="Gene3D" id="3.30.565.10">
    <property type="entry name" value="Histidine kinase-like ATPase, C-terminal domain"/>
    <property type="match status" value="1"/>
</dbReference>
<dbReference type="GO" id="GO:0004673">
    <property type="term" value="F:protein histidine kinase activity"/>
    <property type="evidence" value="ECO:0007669"/>
    <property type="project" value="UniProtKB-EC"/>
</dbReference>
<evidence type="ECO:0000259" key="13">
    <source>
        <dbReference type="PROSITE" id="PS50894"/>
    </source>
</evidence>
<feature type="domain" description="CheW-like" evidence="12">
    <location>
        <begin position="410"/>
        <end position="543"/>
    </location>
</feature>
<dbReference type="PANTHER" id="PTHR43395:SF1">
    <property type="entry name" value="CHEMOTAXIS PROTEIN CHEA"/>
    <property type="match status" value="1"/>
</dbReference>
<dbReference type="InterPro" id="IPR036641">
    <property type="entry name" value="HPT_dom_sf"/>
</dbReference>
<evidence type="ECO:0000256" key="8">
    <source>
        <dbReference type="PROSITE-ProRule" id="PRU00169"/>
    </source>
</evidence>
<sequence length="698" mass="72730">MITDRDPLRYFRIEARELVDQLAQGVLSLQDDDPGSVAALLRHAHTLKGAARVVRQTALADLAHALEELLVPYRDGGPAAPVVGDLLRLTDEMSSLVAAIEHPLQPAQPAAAAPADVAAASETAQVPQRPEPEREATADVDELLEAVDEAHARFAPLRNHTAGLERARRAAEALAEQLRGDKAAVRAGALVAELTTLGRRLTETVEQVARELDDIRGRAERLRLVPAATVLSTLHRAVYDAAGTEGKAVRFDSAGGDLRLDPHVLAQAGNALLHVVRNAVSHGVEPQDERIAAGKPPLARVSVDVRRRGRFAAFRCRDDGRGFDLDAVRRQAERRGLVAPGAEADVRELMRLLMQGGISTSERVTGVSGRGIGLDAVRDVAERLGGDVSVSTEPGRGTTVELVVPLALVSLSGLVVLAGGVLAALPLDAVRTCVLLPAVESSAASAAGALAHDGRVLPFLSLARVLAPQAGPGDGRAVAIVLAAGDDVFAVGADRLLGTSTLVVRPLPELAPAAPVIGGVSIDAEGNPRIVLDPAGLAASAGAAGSVAPPRPAPDGDRPDGGGQDGGGRDTPAGPAPILVVDDSLTTRMLERSILESAGYRVELAASAEEALERAARRRYALFLVDIDMPGLDGFTFVELTRADPAQRDVPAILVSSRASAEDRRRGLAAGAAAYMVKSEFDQEELLGHIRALAGAPA</sequence>
<dbReference type="SMART" id="SM00260">
    <property type="entry name" value="CheW"/>
    <property type="match status" value="1"/>
</dbReference>
<dbReference type="Pfam" id="PF01584">
    <property type="entry name" value="CheW"/>
    <property type="match status" value="1"/>
</dbReference>
<dbReference type="InterPro" id="IPR004358">
    <property type="entry name" value="Sig_transdc_His_kin-like_C"/>
</dbReference>
<dbReference type="PROSITE" id="PS50851">
    <property type="entry name" value="CHEW"/>
    <property type="match status" value="1"/>
</dbReference>
<dbReference type="SMART" id="SM00073">
    <property type="entry name" value="HPT"/>
    <property type="match status" value="1"/>
</dbReference>
<evidence type="ECO:0000256" key="6">
    <source>
        <dbReference type="ARBA" id="ARBA00023012"/>
    </source>
</evidence>
<accession>A0A9W6NQH5</accession>
<dbReference type="CDD" id="cd00088">
    <property type="entry name" value="HPT"/>
    <property type="match status" value="1"/>
</dbReference>
<reference evidence="14" key="2">
    <citation type="submission" date="2023-01" db="EMBL/GenBank/DDBJ databases">
        <authorList>
            <person name="Sun Q."/>
            <person name="Evtushenko L."/>
        </authorList>
    </citation>
    <scope>NUCLEOTIDE SEQUENCE</scope>
    <source>
        <strain evidence="14">VKM Ac-1321</strain>
    </source>
</reference>
<dbReference type="EC" id="2.7.13.3" evidence="2"/>
<reference evidence="14" key="1">
    <citation type="journal article" date="2014" name="Int. J. Syst. Evol. Microbiol.">
        <title>Complete genome sequence of Corynebacterium casei LMG S-19264T (=DSM 44701T), isolated from a smear-ripened cheese.</title>
        <authorList>
            <consortium name="US DOE Joint Genome Institute (JGI-PGF)"/>
            <person name="Walter F."/>
            <person name="Albersmeier A."/>
            <person name="Kalinowski J."/>
            <person name="Ruckert C."/>
        </authorList>
    </citation>
    <scope>NUCLEOTIDE SEQUENCE</scope>
    <source>
        <strain evidence="14">VKM Ac-1321</strain>
    </source>
</reference>
<keyword evidence="5 14" id="KW-0418">Kinase</keyword>
<feature type="domain" description="Response regulatory" evidence="11">
    <location>
        <begin position="577"/>
        <end position="693"/>
    </location>
</feature>
<feature type="modified residue" description="Phosphohistidine" evidence="7">
    <location>
        <position position="45"/>
    </location>
</feature>
<dbReference type="EMBL" id="BSFP01000059">
    <property type="protein sequence ID" value="GLL05549.1"/>
    <property type="molecule type" value="Genomic_DNA"/>
</dbReference>
<feature type="modified residue" description="4-aspartylphosphate" evidence="8">
    <location>
        <position position="626"/>
    </location>
</feature>
<evidence type="ECO:0000256" key="9">
    <source>
        <dbReference type="SAM" id="MobiDB-lite"/>
    </source>
</evidence>
<dbReference type="PANTHER" id="PTHR43395">
    <property type="entry name" value="SENSOR HISTIDINE KINASE CHEA"/>
    <property type="match status" value="1"/>
</dbReference>
<dbReference type="InterPro" id="IPR003594">
    <property type="entry name" value="HATPase_dom"/>
</dbReference>
<dbReference type="InterPro" id="IPR036061">
    <property type="entry name" value="CheW-like_dom_sf"/>
</dbReference>
<dbReference type="Gene3D" id="1.20.120.160">
    <property type="entry name" value="HPT domain"/>
    <property type="match status" value="1"/>
</dbReference>
<dbReference type="SUPFAM" id="SSF50341">
    <property type="entry name" value="CheW-like"/>
    <property type="match status" value="1"/>
</dbReference>
<evidence type="ECO:0000256" key="3">
    <source>
        <dbReference type="ARBA" id="ARBA00022553"/>
    </source>
</evidence>
<keyword evidence="4" id="KW-0808">Transferase</keyword>
<evidence type="ECO:0000313" key="14">
    <source>
        <dbReference type="EMBL" id="GLL05549.1"/>
    </source>
</evidence>
<evidence type="ECO:0000313" key="15">
    <source>
        <dbReference type="Proteomes" id="UP001143480"/>
    </source>
</evidence>
<evidence type="ECO:0000259" key="12">
    <source>
        <dbReference type="PROSITE" id="PS50851"/>
    </source>
</evidence>
<dbReference type="InterPro" id="IPR051315">
    <property type="entry name" value="Bact_Chemotaxis_CheA"/>
</dbReference>
<name>A0A9W6NQH5_9ACTN</name>
<gene>
    <name evidence="14" type="ORF">GCM10017581_072960</name>
</gene>
<feature type="domain" description="HPt" evidence="13">
    <location>
        <begin position="1"/>
        <end position="104"/>
    </location>
</feature>
<keyword evidence="3 8" id="KW-0597">Phosphoprotein</keyword>
<protein>
    <recommendedName>
        <fullName evidence="2">histidine kinase</fullName>
        <ecNumber evidence="2">2.7.13.3</ecNumber>
    </recommendedName>
</protein>
<dbReference type="SUPFAM" id="SSF52172">
    <property type="entry name" value="CheY-like"/>
    <property type="match status" value="1"/>
</dbReference>
<proteinExistence type="predicted"/>
<evidence type="ECO:0000256" key="2">
    <source>
        <dbReference type="ARBA" id="ARBA00012438"/>
    </source>
</evidence>
<dbReference type="InterPro" id="IPR036890">
    <property type="entry name" value="HATPase_C_sf"/>
</dbReference>
<dbReference type="InterPro" id="IPR011006">
    <property type="entry name" value="CheY-like_superfamily"/>
</dbReference>
<keyword evidence="6" id="KW-0902">Two-component regulatory system</keyword>
<keyword evidence="15" id="KW-1185">Reference proteome</keyword>
<feature type="region of interest" description="Disordered" evidence="9">
    <location>
        <begin position="542"/>
        <end position="578"/>
    </location>
</feature>
<evidence type="ECO:0000256" key="7">
    <source>
        <dbReference type="PROSITE-ProRule" id="PRU00110"/>
    </source>
</evidence>
<dbReference type="PROSITE" id="PS50109">
    <property type="entry name" value="HIS_KIN"/>
    <property type="match status" value="1"/>
</dbReference>
<dbReference type="GO" id="GO:0006935">
    <property type="term" value="P:chemotaxis"/>
    <property type="evidence" value="ECO:0007669"/>
    <property type="project" value="InterPro"/>
</dbReference>
<evidence type="ECO:0000256" key="1">
    <source>
        <dbReference type="ARBA" id="ARBA00000085"/>
    </source>
</evidence>
<dbReference type="Pfam" id="PF00072">
    <property type="entry name" value="Response_reg"/>
    <property type="match status" value="1"/>
</dbReference>
<dbReference type="PROSITE" id="PS50894">
    <property type="entry name" value="HPT"/>
    <property type="match status" value="1"/>
</dbReference>
<dbReference type="SMART" id="SM00387">
    <property type="entry name" value="HATPase_c"/>
    <property type="match status" value="1"/>
</dbReference>
<dbReference type="GO" id="GO:0000160">
    <property type="term" value="P:phosphorelay signal transduction system"/>
    <property type="evidence" value="ECO:0007669"/>
    <property type="project" value="UniProtKB-KW"/>
</dbReference>
<dbReference type="RefSeq" id="WP_261959389.1">
    <property type="nucleotide sequence ID" value="NZ_BAAAXA010000001.1"/>
</dbReference>
<dbReference type="SUPFAM" id="SSF55874">
    <property type="entry name" value="ATPase domain of HSP90 chaperone/DNA topoisomerase II/histidine kinase"/>
    <property type="match status" value="1"/>
</dbReference>
<dbReference type="PRINTS" id="PR00344">
    <property type="entry name" value="BCTRLSENSOR"/>
</dbReference>
<evidence type="ECO:0000256" key="4">
    <source>
        <dbReference type="ARBA" id="ARBA00022679"/>
    </source>
</evidence>
<dbReference type="SMART" id="SM00448">
    <property type="entry name" value="REC"/>
    <property type="match status" value="1"/>
</dbReference>
<feature type="region of interest" description="Disordered" evidence="9">
    <location>
        <begin position="107"/>
        <end position="136"/>
    </location>
</feature>
<organism evidence="14 15">
    <name type="scientific">Dactylosporangium matsuzakiense</name>
    <dbReference type="NCBI Taxonomy" id="53360"/>
    <lineage>
        <taxon>Bacteria</taxon>
        <taxon>Bacillati</taxon>
        <taxon>Actinomycetota</taxon>
        <taxon>Actinomycetes</taxon>
        <taxon>Micromonosporales</taxon>
        <taxon>Micromonosporaceae</taxon>
        <taxon>Dactylosporangium</taxon>
    </lineage>
</organism>
<comment type="caution">
    <text evidence="14">The sequence shown here is derived from an EMBL/GenBank/DDBJ whole genome shotgun (WGS) entry which is preliminary data.</text>
</comment>
<feature type="domain" description="Histidine kinase" evidence="10">
    <location>
        <begin position="173"/>
        <end position="408"/>
    </location>
</feature>
<evidence type="ECO:0000256" key="5">
    <source>
        <dbReference type="ARBA" id="ARBA00022777"/>
    </source>
</evidence>
<dbReference type="Gene3D" id="2.30.30.40">
    <property type="entry name" value="SH3 Domains"/>
    <property type="match status" value="1"/>
</dbReference>